<comment type="catalytic activity">
    <reaction evidence="15">
        <text>an adenylyl-uridine-RNA = a 3'-end 2',3'-cyclophospho-AMP-RNA + a 5'-end dephospho-uridine-RNA</text>
        <dbReference type="Rhea" id="RHEA:81383"/>
        <dbReference type="Rhea" id="RHEA-COMP:17356"/>
        <dbReference type="Rhea" id="RHEA-COMP:19675"/>
        <dbReference type="Rhea" id="RHEA-COMP:19676"/>
        <dbReference type="ChEBI" id="CHEBI:173224"/>
        <dbReference type="ChEBI" id="CHEBI:231879"/>
        <dbReference type="ChEBI" id="CHEBI:231881"/>
    </reaction>
    <physiologicalReaction direction="left-to-right" evidence="15">
        <dbReference type="Rhea" id="RHEA:81384"/>
    </physiologicalReaction>
</comment>
<dbReference type="SUPFAM" id="SSF55895">
    <property type="entry name" value="Ribonuclease Rh-like"/>
    <property type="match status" value="1"/>
</dbReference>
<dbReference type="GO" id="GO:0006401">
    <property type="term" value="P:RNA catabolic process"/>
    <property type="evidence" value="ECO:0007669"/>
    <property type="project" value="TreeGrafter"/>
</dbReference>
<dbReference type="GO" id="GO:0005788">
    <property type="term" value="C:endoplasmic reticulum lumen"/>
    <property type="evidence" value="ECO:0007669"/>
    <property type="project" value="UniProtKB-SubCell"/>
</dbReference>
<accession>A0A1B0DAP6</accession>
<keyword evidence="10" id="KW-1015">Disulfide bond</keyword>
<evidence type="ECO:0000256" key="9">
    <source>
        <dbReference type="ARBA" id="ARBA00022824"/>
    </source>
</evidence>
<organism evidence="17 18">
    <name type="scientific">Phlebotomus papatasi</name>
    <name type="common">Sandfly</name>
    <dbReference type="NCBI Taxonomy" id="29031"/>
    <lineage>
        <taxon>Eukaryota</taxon>
        <taxon>Metazoa</taxon>
        <taxon>Ecdysozoa</taxon>
        <taxon>Arthropoda</taxon>
        <taxon>Hexapoda</taxon>
        <taxon>Insecta</taxon>
        <taxon>Pterygota</taxon>
        <taxon>Neoptera</taxon>
        <taxon>Endopterygota</taxon>
        <taxon>Diptera</taxon>
        <taxon>Nematocera</taxon>
        <taxon>Psychodoidea</taxon>
        <taxon>Psychodidae</taxon>
        <taxon>Phlebotomus</taxon>
        <taxon>Phlebotomus</taxon>
    </lineage>
</organism>
<evidence type="ECO:0000256" key="11">
    <source>
        <dbReference type="ARBA" id="ARBA00023180"/>
    </source>
</evidence>
<comment type="similarity">
    <text evidence="4 16">Belongs to the RNase T2 family.</text>
</comment>
<sequence length="292" mass="33709">MRKLMGCYFGIGCFLLMGFFTLEVSASSDEHPWDLLIFTQQWPQTVCHQWMEEDKRNKCLLPSAKNLWTIHGVWPTEFNKMGPFYCNSSWTFNASDIAPIENQLQIFWTNVELRTDHYDLWRHEWEKHGTCASILPELSTEIRYFTQGLNWLHHYSMSSILAEGKILPDSTPTVEELHTAIVDQLNKNPVIHCNYDSKQKEIFLAEIRICFNKTLELMDCDGVVGDDHFVHEYSGGKIITNCDPSKKINYPSIVPNLSEILSSSKGDTGDSSWNLSLVSIYKIIQIVKWATF</sequence>
<dbReference type="InterPro" id="IPR033130">
    <property type="entry name" value="RNase_T2_His_AS_2"/>
</dbReference>
<dbReference type="GO" id="GO:0005764">
    <property type="term" value="C:lysosome"/>
    <property type="evidence" value="ECO:0007669"/>
    <property type="project" value="UniProtKB-SubCell"/>
</dbReference>
<keyword evidence="13" id="KW-0456">Lyase</keyword>
<evidence type="ECO:0000256" key="12">
    <source>
        <dbReference type="ARBA" id="ARBA00023228"/>
    </source>
</evidence>
<dbReference type="InterPro" id="IPR033697">
    <property type="entry name" value="Ribonuclease_T2_eukaryotic"/>
</dbReference>
<evidence type="ECO:0000256" key="16">
    <source>
        <dbReference type="RuleBase" id="RU004328"/>
    </source>
</evidence>
<dbReference type="InterPro" id="IPR001568">
    <property type="entry name" value="RNase_T2-like"/>
</dbReference>
<keyword evidence="11" id="KW-0325">Glycoprotein</keyword>
<dbReference type="GO" id="GO:0005576">
    <property type="term" value="C:extracellular region"/>
    <property type="evidence" value="ECO:0007669"/>
    <property type="project" value="UniProtKB-SubCell"/>
</dbReference>
<dbReference type="EMBL" id="AJVK01004585">
    <property type="status" value="NOT_ANNOTATED_CDS"/>
    <property type="molecule type" value="Genomic_DNA"/>
</dbReference>
<evidence type="ECO:0000256" key="1">
    <source>
        <dbReference type="ARBA" id="ARBA00004319"/>
    </source>
</evidence>
<dbReference type="FunFam" id="3.90.730.10:FF:000001">
    <property type="entry name" value="Ribonuclease T2"/>
    <property type="match status" value="1"/>
</dbReference>
<keyword evidence="7" id="KW-0255">Endonuclease</keyword>
<evidence type="ECO:0000256" key="2">
    <source>
        <dbReference type="ARBA" id="ARBA00004371"/>
    </source>
</evidence>
<comment type="catalytic activity">
    <reaction evidence="14">
        <text>a guanylyl-uridine-RNA = a 3'-end 2',3'-cyclophospho-GMP-RNA + a 5'-end dephospho-uridine-RNA</text>
        <dbReference type="Rhea" id="RHEA:81323"/>
        <dbReference type="Rhea" id="RHEA-COMP:17356"/>
        <dbReference type="Rhea" id="RHEA-COMP:19658"/>
        <dbReference type="Rhea" id="RHEA-COMP:19659"/>
        <dbReference type="ChEBI" id="CHEBI:173224"/>
        <dbReference type="ChEBI" id="CHEBI:231849"/>
        <dbReference type="ChEBI" id="CHEBI:231850"/>
    </reaction>
</comment>
<reference evidence="17" key="1">
    <citation type="submission" date="2022-08" db="UniProtKB">
        <authorList>
            <consortium name="EnsemblMetazoa"/>
        </authorList>
    </citation>
    <scope>IDENTIFICATION</scope>
    <source>
        <strain evidence="17">Israel</strain>
    </source>
</reference>
<dbReference type="VEuPathDB" id="VectorBase:PPAI004751"/>
<keyword evidence="5" id="KW-0964">Secreted</keyword>
<dbReference type="GO" id="GO:0003723">
    <property type="term" value="F:RNA binding"/>
    <property type="evidence" value="ECO:0007669"/>
    <property type="project" value="InterPro"/>
</dbReference>
<keyword evidence="6" id="KW-0540">Nuclease</keyword>
<evidence type="ECO:0000313" key="18">
    <source>
        <dbReference type="Proteomes" id="UP000092462"/>
    </source>
</evidence>
<proteinExistence type="inferred from homology"/>
<dbReference type="PROSITE" id="PS00531">
    <property type="entry name" value="RNASE_T2_2"/>
    <property type="match status" value="1"/>
</dbReference>
<dbReference type="Proteomes" id="UP000092462">
    <property type="component" value="Unassembled WGS sequence"/>
</dbReference>
<evidence type="ECO:0000256" key="3">
    <source>
        <dbReference type="ARBA" id="ARBA00004613"/>
    </source>
</evidence>
<name>A0A1B0DAP6_PHLPP</name>
<evidence type="ECO:0000313" key="17">
    <source>
        <dbReference type="EnsemblMetazoa" id="PPAI004751-PA"/>
    </source>
</evidence>
<evidence type="ECO:0000256" key="10">
    <source>
        <dbReference type="ARBA" id="ARBA00023157"/>
    </source>
</evidence>
<evidence type="ECO:0000256" key="13">
    <source>
        <dbReference type="ARBA" id="ARBA00023239"/>
    </source>
</evidence>
<dbReference type="EnsemblMetazoa" id="PPAI004751-RA">
    <property type="protein sequence ID" value="PPAI004751-PA"/>
    <property type="gene ID" value="PPAI004751"/>
</dbReference>
<protein>
    <submittedName>
        <fullName evidence="17">Uncharacterized protein</fullName>
    </submittedName>
</protein>
<dbReference type="PANTHER" id="PTHR11240:SF22">
    <property type="entry name" value="RIBONUCLEASE T2"/>
    <property type="match status" value="1"/>
</dbReference>
<evidence type="ECO:0000256" key="7">
    <source>
        <dbReference type="ARBA" id="ARBA00022759"/>
    </source>
</evidence>
<dbReference type="InterPro" id="IPR036430">
    <property type="entry name" value="RNase_T2-like_sf"/>
</dbReference>
<evidence type="ECO:0000256" key="6">
    <source>
        <dbReference type="ARBA" id="ARBA00022722"/>
    </source>
</evidence>
<dbReference type="VEuPathDB" id="VectorBase:PPAPM1_006514"/>
<dbReference type="GO" id="GO:0016787">
    <property type="term" value="F:hydrolase activity"/>
    <property type="evidence" value="ECO:0007669"/>
    <property type="project" value="UniProtKB-KW"/>
</dbReference>
<evidence type="ECO:0000256" key="5">
    <source>
        <dbReference type="ARBA" id="ARBA00022525"/>
    </source>
</evidence>
<dbReference type="AlphaFoldDB" id="A0A1B0DAP6"/>
<keyword evidence="9" id="KW-0256">Endoplasmic reticulum</keyword>
<keyword evidence="18" id="KW-1185">Reference proteome</keyword>
<dbReference type="PANTHER" id="PTHR11240">
    <property type="entry name" value="RIBONUCLEASE T2"/>
    <property type="match status" value="1"/>
</dbReference>
<dbReference type="Pfam" id="PF00445">
    <property type="entry name" value="Ribonuclease_T2"/>
    <property type="match status" value="1"/>
</dbReference>
<comment type="subcellular location">
    <subcellularLocation>
        <location evidence="1">Endoplasmic reticulum lumen</location>
    </subcellularLocation>
    <subcellularLocation>
        <location evidence="2">Lysosome</location>
    </subcellularLocation>
    <subcellularLocation>
        <location evidence="3">Secreted</location>
    </subcellularLocation>
</comment>
<evidence type="ECO:0000256" key="8">
    <source>
        <dbReference type="ARBA" id="ARBA00022801"/>
    </source>
</evidence>
<evidence type="ECO:0000256" key="14">
    <source>
        <dbReference type="ARBA" id="ARBA00051280"/>
    </source>
</evidence>
<dbReference type="GO" id="GO:0033897">
    <property type="term" value="F:ribonuclease T2 activity"/>
    <property type="evidence" value="ECO:0007669"/>
    <property type="project" value="InterPro"/>
</dbReference>
<keyword evidence="8" id="KW-0378">Hydrolase</keyword>
<evidence type="ECO:0000256" key="4">
    <source>
        <dbReference type="ARBA" id="ARBA00007469"/>
    </source>
</evidence>
<dbReference type="CDD" id="cd01061">
    <property type="entry name" value="RNase_T2_euk"/>
    <property type="match status" value="1"/>
</dbReference>
<evidence type="ECO:0000256" key="15">
    <source>
        <dbReference type="ARBA" id="ARBA00052670"/>
    </source>
</evidence>
<dbReference type="Gene3D" id="3.90.730.10">
    <property type="entry name" value="Ribonuclease T2-like"/>
    <property type="match status" value="1"/>
</dbReference>
<keyword evidence="12" id="KW-0458">Lysosome</keyword>